<evidence type="ECO:0000256" key="5">
    <source>
        <dbReference type="ARBA" id="ARBA00022741"/>
    </source>
</evidence>
<dbReference type="AlphaFoldDB" id="A0A081RIM7"/>
<evidence type="ECO:0000256" key="3">
    <source>
        <dbReference type="ARBA" id="ARBA00022553"/>
    </source>
</evidence>
<keyword evidence="5" id="KW-0547">Nucleotide-binding</keyword>
<evidence type="ECO:0000256" key="1">
    <source>
        <dbReference type="ARBA" id="ARBA00000085"/>
    </source>
</evidence>
<evidence type="ECO:0000256" key="6">
    <source>
        <dbReference type="ARBA" id="ARBA00022777"/>
    </source>
</evidence>
<comment type="caution">
    <text evidence="9">The sequence shown here is derived from an EMBL/GenBank/DDBJ whole genome shotgun (WGS) entry which is preliminary data.</text>
</comment>
<evidence type="ECO:0000313" key="9">
    <source>
        <dbReference type="EMBL" id="KEQ55050.1"/>
    </source>
</evidence>
<proteinExistence type="predicted"/>
<organism evidence="9 10">
    <name type="scientific">Sphingobium chlorophenolicum</name>
    <dbReference type="NCBI Taxonomy" id="46429"/>
    <lineage>
        <taxon>Bacteria</taxon>
        <taxon>Pseudomonadati</taxon>
        <taxon>Pseudomonadota</taxon>
        <taxon>Alphaproteobacteria</taxon>
        <taxon>Sphingomonadales</taxon>
        <taxon>Sphingomonadaceae</taxon>
        <taxon>Sphingobium</taxon>
    </lineage>
</organism>
<keyword evidence="3" id="KW-0597">Phosphoprotein</keyword>
<keyword evidence="7" id="KW-0067">ATP-binding</keyword>
<evidence type="ECO:0000256" key="2">
    <source>
        <dbReference type="ARBA" id="ARBA00012438"/>
    </source>
</evidence>
<dbReference type="InterPro" id="IPR011102">
    <property type="entry name" value="Sig_transdc_His_kinase_HWE"/>
</dbReference>
<dbReference type="OrthoDB" id="7537190at2"/>
<comment type="catalytic activity">
    <reaction evidence="1">
        <text>ATP + protein L-histidine = ADP + protein N-phospho-L-histidine.</text>
        <dbReference type="EC" id="2.7.13.3"/>
    </reaction>
</comment>
<reference evidence="9 10" key="1">
    <citation type="submission" date="2014-02" db="EMBL/GenBank/DDBJ databases">
        <title>Whole genome sequence of Sphingobium chlorophenolicum NBRC 16172.</title>
        <authorList>
            <person name="Gan H.M."/>
            <person name="Gan H.Y."/>
            <person name="Chew T.H."/>
            <person name="Savka M.A."/>
        </authorList>
    </citation>
    <scope>NUCLEOTIDE SEQUENCE [LARGE SCALE GENOMIC DNA]</scope>
    <source>
        <strain evidence="9 10">NBRC 16172</strain>
    </source>
</reference>
<dbReference type="RefSeq" id="WP_037447203.1">
    <property type="nucleotide sequence ID" value="NZ_JFHR01000003.1"/>
</dbReference>
<gene>
    <name evidence="9" type="ORF">BV95_00599</name>
</gene>
<sequence>MNNRETELTSIALARQALNVLDDNGNGSSLFACKLAEALDHAEADRVGDQVLTQDVSAGASGSALFRVDAHSRELVASDGSRLVINPEAIVQVRGVEATTTVSLVDGSEVRISGDLAQVAPALGLPSVALSQSVDYVSASTARHQLRNLLAIVSAITNQVLDEDRPLIDKARDLAARTAMLSSIGDLLLQPQSHSTDLQVLVSRLMNVVGDKRCKVTGPSVLVGPGAAVTLGLALHELHVHSFRTGALSSRNGYVEISWSANDVEASYLWLQWADRDGPQMRAPLSAWSDRLLSVATPRRLGGQCGIQELPSGLVWSLHAPLERLAT</sequence>
<evidence type="ECO:0000256" key="7">
    <source>
        <dbReference type="ARBA" id="ARBA00022840"/>
    </source>
</evidence>
<evidence type="ECO:0000256" key="4">
    <source>
        <dbReference type="ARBA" id="ARBA00022679"/>
    </source>
</evidence>
<evidence type="ECO:0000259" key="8">
    <source>
        <dbReference type="Pfam" id="PF07536"/>
    </source>
</evidence>
<feature type="domain" description="Signal transduction histidine kinase HWE region" evidence="8">
    <location>
        <begin position="143"/>
        <end position="219"/>
    </location>
</feature>
<dbReference type="PANTHER" id="PTHR41523">
    <property type="entry name" value="TWO-COMPONENT SYSTEM SENSOR PROTEIN"/>
    <property type="match status" value="1"/>
</dbReference>
<dbReference type="PANTHER" id="PTHR41523:SF7">
    <property type="entry name" value="HISTIDINE KINASE"/>
    <property type="match status" value="1"/>
</dbReference>
<dbReference type="eggNOG" id="COG3920">
    <property type="taxonomic scope" value="Bacteria"/>
</dbReference>
<keyword evidence="4" id="KW-0808">Transferase</keyword>
<evidence type="ECO:0000313" key="10">
    <source>
        <dbReference type="Proteomes" id="UP000028411"/>
    </source>
</evidence>
<keyword evidence="6 9" id="KW-0418">Kinase</keyword>
<dbReference type="EC" id="2.7.13.3" evidence="2"/>
<protein>
    <recommendedName>
        <fullName evidence="2">histidine kinase</fullName>
        <ecNumber evidence="2">2.7.13.3</ecNumber>
    </recommendedName>
</protein>
<name>A0A081RIM7_SPHCR</name>
<dbReference type="Pfam" id="PF07536">
    <property type="entry name" value="HWE_HK"/>
    <property type="match status" value="1"/>
</dbReference>
<dbReference type="Proteomes" id="UP000028411">
    <property type="component" value="Unassembled WGS sequence"/>
</dbReference>
<dbReference type="EMBL" id="JFHR01000003">
    <property type="protein sequence ID" value="KEQ55050.1"/>
    <property type="molecule type" value="Genomic_DNA"/>
</dbReference>
<accession>A0A081RIM7</accession>
<dbReference type="GO" id="GO:0004673">
    <property type="term" value="F:protein histidine kinase activity"/>
    <property type="evidence" value="ECO:0007669"/>
    <property type="project" value="UniProtKB-EC"/>
</dbReference>
<dbReference type="GO" id="GO:0005524">
    <property type="term" value="F:ATP binding"/>
    <property type="evidence" value="ECO:0007669"/>
    <property type="project" value="UniProtKB-KW"/>
</dbReference>